<organism evidence="3 4">
    <name type="scientific">Crenobacter cavernae</name>
    <dbReference type="NCBI Taxonomy" id="2290923"/>
    <lineage>
        <taxon>Bacteria</taxon>
        <taxon>Pseudomonadati</taxon>
        <taxon>Pseudomonadota</taxon>
        <taxon>Betaproteobacteria</taxon>
        <taxon>Neisseriales</taxon>
        <taxon>Neisseriaceae</taxon>
        <taxon>Crenobacter</taxon>
    </lineage>
</organism>
<gene>
    <name evidence="3" type="ORF">EBB06_01960</name>
</gene>
<dbReference type="RefSeq" id="WP_129211003.1">
    <property type="nucleotide sequence ID" value="NZ_REGR01000001.1"/>
</dbReference>
<keyword evidence="2" id="KW-1133">Transmembrane helix</keyword>
<evidence type="ECO:0000313" key="3">
    <source>
        <dbReference type="EMBL" id="RXZ45599.1"/>
    </source>
</evidence>
<dbReference type="EMBL" id="REGR01000001">
    <property type="protein sequence ID" value="RXZ45599.1"/>
    <property type="molecule type" value="Genomic_DNA"/>
</dbReference>
<sequence>MGRFLMALGILALAGAVLLRLLGMSEESFDALETLLELGFIALVVFLALKAREEEREKRRDKEKKEKKDDDDFIVG</sequence>
<feature type="region of interest" description="Disordered" evidence="1">
    <location>
        <begin position="54"/>
        <end position="76"/>
    </location>
</feature>
<keyword evidence="4" id="KW-1185">Reference proteome</keyword>
<dbReference type="Proteomes" id="UP000290682">
    <property type="component" value="Unassembled WGS sequence"/>
</dbReference>
<reference evidence="3 4" key="1">
    <citation type="submission" date="2018-10" db="EMBL/GenBank/DDBJ databases">
        <title>Draft genome of Fastidiocella sp. strain 375T, a bacterium isolated from a karstic cave dripping water.</title>
        <authorList>
            <person name="Coelho C."/>
            <person name="Verissimo A."/>
            <person name="Tiago I."/>
        </authorList>
    </citation>
    <scope>NUCLEOTIDE SEQUENCE [LARGE SCALE GENOMIC DNA]</scope>
    <source>
        <strain evidence="3 4">CAVE-375</strain>
    </source>
</reference>
<evidence type="ECO:0000313" key="4">
    <source>
        <dbReference type="Proteomes" id="UP000290682"/>
    </source>
</evidence>
<comment type="caution">
    <text evidence="3">The sequence shown here is derived from an EMBL/GenBank/DDBJ whole genome shotgun (WGS) entry which is preliminary data.</text>
</comment>
<accession>A0ABY0FHA8</accession>
<evidence type="ECO:0000256" key="1">
    <source>
        <dbReference type="SAM" id="MobiDB-lite"/>
    </source>
</evidence>
<keyword evidence="2" id="KW-0472">Membrane</keyword>
<keyword evidence="2" id="KW-0812">Transmembrane</keyword>
<feature type="compositionally biased region" description="Basic and acidic residues" evidence="1">
    <location>
        <begin position="54"/>
        <end position="70"/>
    </location>
</feature>
<feature type="transmembrane region" description="Helical" evidence="2">
    <location>
        <begin position="35"/>
        <end position="52"/>
    </location>
</feature>
<name>A0ABY0FHA8_9NEIS</name>
<proteinExistence type="predicted"/>
<protein>
    <submittedName>
        <fullName evidence="3">Uncharacterized protein</fullName>
    </submittedName>
</protein>
<evidence type="ECO:0000256" key="2">
    <source>
        <dbReference type="SAM" id="Phobius"/>
    </source>
</evidence>